<dbReference type="OrthoDB" id="5562276at2"/>
<dbReference type="EMBL" id="CP020370">
    <property type="protein sequence ID" value="AUB82180.1"/>
    <property type="molecule type" value="Genomic_DNA"/>
</dbReference>
<dbReference type="KEGG" id="tsy:THSYN_15310"/>
<evidence type="ECO:0000313" key="3">
    <source>
        <dbReference type="Proteomes" id="UP000232638"/>
    </source>
</evidence>
<organism evidence="2 3">
    <name type="scientific">Candidatus Thiodictyon syntrophicum</name>
    <dbReference type="NCBI Taxonomy" id="1166950"/>
    <lineage>
        <taxon>Bacteria</taxon>
        <taxon>Pseudomonadati</taxon>
        <taxon>Pseudomonadota</taxon>
        <taxon>Gammaproteobacteria</taxon>
        <taxon>Chromatiales</taxon>
        <taxon>Chromatiaceae</taxon>
        <taxon>Thiodictyon</taxon>
    </lineage>
</organism>
<keyword evidence="3" id="KW-1185">Reference proteome</keyword>
<dbReference type="PANTHER" id="PTHR35586">
    <property type="entry name" value="SLL1691 PROTEIN"/>
    <property type="match status" value="1"/>
</dbReference>
<dbReference type="Proteomes" id="UP000232638">
    <property type="component" value="Chromosome"/>
</dbReference>
<dbReference type="AlphaFoldDB" id="A0A2K8U9C1"/>
<protein>
    <submittedName>
        <fullName evidence="2">Cytosolic protein</fullName>
    </submittedName>
</protein>
<gene>
    <name evidence="2" type="ORF">THSYN_15310</name>
</gene>
<dbReference type="InterPro" id="IPR025587">
    <property type="entry name" value="DUF4351"/>
</dbReference>
<sequence>MTDYDSPWKNALKRYFPDFLAFFFPSAHAGIDWAKGYTMLDKELQKAVRDATLGRRLADSLVRVTARNGKEDWILAHVEIQGQNQPDFPKRMFVYNYRIYDVHDRPVVSLAVLAEPFSADFGEFAYERWGCRMGLRYPVVSLAAYRGNLAALEASPNPFAVITQAHLQAQETADSATARYRVKLALIRSLYRRGYQRTDILELLRFIDWVLTLPPGLEDQLWTEIQNFEEEKRMRYLASFERVAQKKGITQGIKQGIKRGIGQGQARLLMRLLEERFGPMPEPQAKRVQSATPEQLETWALRLLDAASLDDVFGRDGQH</sequence>
<feature type="domain" description="DUF4351" evidence="1">
    <location>
        <begin position="259"/>
        <end position="311"/>
    </location>
</feature>
<dbReference type="PANTHER" id="PTHR35586:SF1">
    <property type="entry name" value="SLL1691 PROTEIN"/>
    <property type="match status" value="1"/>
</dbReference>
<dbReference type="RefSeq" id="WP_100919920.1">
    <property type="nucleotide sequence ID" value="NZ_CP020370.1"/>
</dbReference>
<evidence type="ECO:0000313" key="2">
    <source>
        <dbReference type="EMBL" id="AUB82180.1"/>
    </source>
</evidence>
<proteinExistence type="predicted"/>
<reference evidence="2 3" key="1">
    <citation type="submission" date="2017-03" db="EMBL/GenBank/DDBJ databases">
        <title>Complete genome sequence of Candidatus 'Thiodictyon syntrophicum' sp. nov. strain Cad16T, a photolithoautotroph purple sulfur bacterium isolated from an alpine meromictic lake.</title>
        <authorList>
            <person name="Luedin S.M."/>
            <person name="Pothier J.F."/>
            <person name="Danza F."/>
            <person name="Storelli N."/>
            <person name="Wittwer M."/>
            <person name="Tonolla M."/>
        </authorList>
    </citation>
    <scope>NUCLEOTIDE SEQUENCE [LARGE SCALE GENOMIC DNA]</scope>
    <source>
        <strain evidence="2 3">Cad16T</strain>
    </source>
</reference>
<name>A0A2K8U9C1_9GAMM</name>
<evidence type="ECO:0000259" key="1">
    <source>
        <dbReference type="Pfam" id="PF14261"/>
    </source>
</evidence>
<dbReference type="Pfam" id="PF14261">
    <property type="entry name" value="DUF4351"/>
    <property type="match status" value="1"/>
</dbReference>
<accession>A0A2K8U9C1</accession>